<name>A0ABW9RY35_9BACT</name>
<organism evidence="2 3">
    <name type="scientific">Fulvivirga kasyanovii</name>
    <dbReference type="NCBI Taxonomy" id="396812"/>
    <lineage>
        <taxon>Bacteria</taxon>
        <taxon>Pseudomonadati</taxon>
        <taxon>Bacteroidota</taxon>
        <taxon>Cytophagia</taxon>
        <taxon>Cytophagales</taxon>
        <taxon>Fulvivirgaceae</taxon>
        <taxon>Fulvivirga</taxon>
    </lineage>
</organism>
<keyword evidence="1" id="KW-0732">Signal</keyword>
<protein>
    <recommendedName>
        <fullName evidence="4">TonB-dependent receptor plug domain-containing protein</fullName>
    </recommendedName>
</protein>
<dbReference type="EMBL" id="SMLW01000647">
    <property type="protein sequence ID" value="MTI27920.1"/>
    <property type="molecule type" value="Genomic_DNA"/>
</dbReference>
<accession>A0ABW9RY35</accession>
<proteinExistence type="predicted"/>
<feature type="signal peptide" evidence="1">
    <location>
        <begin position="1"/>
        <end position="19"/>
    </location>
</feature>
<evidence type="ECO:0000313" key="2">
    <source>
        <dbReference type="EMBL" id="MTI27920.1"/>
    </source>
</evidence>
<evidence type="ECO:0000313" key="3">
    <source>
        <dbReference type="Proteomes" id="UP000798808"/>
    </source>
</evidence>
<evidence type="ECO:0008006" key="4">
    <source>
        <dbReference type="Google" id="ProtNLM"/>
    </source>
</evidence>
<sequence>MLKVLLSCIFISHSLQLCAYNQYLHLVADSHFYVSGDVVKVGVICREVGTGKLVEDEILIRLQLVGPGGNVIEEKRIITDSLNKSAELILSPELVSGNYTVFAHDESGEVHSGRVDIEVYGEDYEYSLTSEKLEIKFKTETGTGVLLFGVENHITMHVQDVSGDGIPISGKIYDETYSEVTDVSTDNYGVGEFTLVPGKEHYTMRFVYQGELKEVKLPAVSSIGAIIDIKENDNRFILQIKSSRGSSPHSTKATLEEFLNDSLISTVELDLASNVKVMGSLPSKASGYRATYILKDSVGRVLAKKEIVKDLADTVDIKLTEVGERSQLIRASINSSIRQVYDNSLVIVKVFDKNLGSYPKSGMALNDKFCETPKIRLDVLTEDPASRISVYNLEEYYAKEAYYGRKGSIIEWLKEKEGDGTIWPVQFAEDGTILGEIDAILNYECSYSYEDNNEPLSGNYNSMIALSRKRLLVQKVYASDEQRIPRQESKFVVPDYSIQLADYQTLPTVEETLKAIVPKCRVVKRKGRKELRLVPKESSHRYKEKPLILINGIPTFEIKYLLEFDVSDIAKIHLYNSPASEARYGMFGKHGVILIELKSDVVNPLQSLRDHFTKIRGIDNTEPKTLSRLIDEAPDLRCTIFWNPNLRINDAGEAAFEFYKSDVEGDYLVYVEIIATDGKIYKARKEFSISRP</sequence>
<dbReference type="RefSeq" id="WP_155174935.1">
    <property type="nucleotide sequence ID" value="NZ_BAAAFL010000012.1"/>
</dbReference>
<feature type="chain" id="PRO_5045302430" description="TonB-dependent receptor plug domain-containing protein" evidence="1">
    <location>
        <begin position="20"/>
        <end position="692"/>
    </location>
</feature>
<reference evidence="2 3" key="1">
    <citation type="submission" date="2019-02" db="EMBL/GenBank/DDBJ databases">
        <authorList>
            <person name="Goldberg S.R."/>
            <person name="Haltli B.A."/>
            <person name="Correa H."/>
            <person name="Russell K.G."/>
        </authorList>
    </citation>
    <scope>NUCLEOTIDE SEQUENCE [LARGE SCALE GENOMIC DNA]</scope>
    <source>
        <strain evidence="2 3">JCM 16186</strain>
    </source>
</reference>
<dbReference type="Proteomes" id="UP000798808">
    <property type="component" value="Unassembled WGS sequence"/>
</dbReference>
<gene>
    <name evidence="2" type="ORF">E1163_23385</name>
</gene>
<comment type="caution">
    <text evidence="2">The sequence shown here is derived from an EMBL/GenBank/DDBJ whole genome shotgun (WGS) entry which is preliminary data.</text>
</comment>
<evidence type="ECO:0000256" key="1">
    <source>
        <dbReference type="SAM" id="SignalP"/>
    </source>
</evidence>
<keyword evidence="3" id="KW-1185">Reference proteome</keyword>